<dbReference type="AlphaFoldDB" id="W4LUU8"/>
<evidence type="ECO:0000313" key="2">
    <source>
        <dbReference type="EMBL" id="ETX01217.1"/>
    </source>
</evidence>
<proteinExistence type="predicted"/>
<name>W4LUU8_ENTF1</name>
<sequence length="470" mass="51037">MSSEVYYMDARSESPQTGLVAKMLTVFDEAGLDQLIKPGYLVAIKIHCGEWGNTAYLRPVYPRALADRIKELGGRPFVCDTTTLTYQPYASRAHELDLLLTAERNGFSSAVLGCPFISADGFIGTSDYRVDLPTGYLLKEAYIAQAVAAADVLICLTHFKGHPMGVIGGAIKNLGIGCQSKRGKHNVHLGGHPKYSVANAVTWHPENFPGKANMPDWKILEDCCPYGLFTVHEDTIEWDRARCTSCLGCNGVMAPRGLFEFSEEQFAATDASIADGALGAVLAVGPEKCGFINMAIDISPRCDCVNFSDMPIVPNIGVFASKDPVAIDMACLDKVRESHGMPGSIADDFDMLEPGQKRFETVSATVHGLSEEAQINTGVLNGLGSRDYELIEPEPQPITKHLFTLDIRPTGERLRDKFLKFTPFPYERYDGEGFLRDNDADIEYVKHNYGNGNGEVGAAGAAEGAATGDD</sequence>
<organism evidence="2 3">
    <name type="scientific">Entotheonella factor</name>
    <dbReference type="NCBI Taxonomy" id="1429438"/>
    <lineage>
        <taxon>Bacteria</taxon>
        <taxon>Pseudomonadati</taxon>
        <taxon>Nitrospinota/Tectimicrobiota group</taxon>
        <taxon>Candidatus Tectimicrobiota</taxon>
        <taxon>Candidatus Entotheonellia</taxon>
        <taxon>Candidatus Entotheonellales</taxon>
        <taxon>Candidatus Entotheonellaceae</taxon>
        <taxon>Candidatus Entotheonella</taxon>
    </lineage>
</organism>
<gene>
    <name evidence="2" type="ORF">ETSY1_08220</name>
</gene>
<protein>
    <recommendedName>
        <fullName evidence="1">DUF362 domain-containing protein</fullName>
    </recommendedName>
</protein>
<dbReference type="EMBL" id="AZHW01000258">
    <property type="protein sequence ID" value="ETX01217.1"/>
    <property type="molecule type" value="Genomic_DNA"/>
</dbReference>
<feature type="domain" description="DUF362" evidence="1">
    <location>
        <begin position="42"/>
        <end position="333"/>
    </location>
</feature>
<reference evidence="2 3" key="1">
    <citation type="journal article" date="2014" name="Nature">
        <title>An environmental bacterial taxon with a large and distinct metabolic repertoire.</title>
        <authorList>
            <person name="Wilson M.C."/>
            <person name="Mori T."/>
            <person name="Ruckert C."/>
            <person name="Uria A.R."/>
            <person name="Helf M.J."/>
            <person name="Takada K."/>
            <person name="Gernert C."/>
            <person name="Steffens U.A."/>
            <person name="Heycke N."/>
            <person name="Schmitt S."/>
            <person name="Rinke C."/>
            <person name="Helfrich E.J."/>
            <person name="Brachmann A.O."/>
            <person name="Gurgui C."/>
            <person name="Wakimoto T."/>
            <person name="Kracht M."/>
            <person name="Crusemann M."/>
            <person name="Hentschel U."/>
            <person name="Abe I."/>
            <person name="Matsunaga S."/>
            <person name="Kalinowski J."/>
            <person name="Takeyama H."/>
            <person name="Piel J."/>
        </authorList>
    </citation>
    <scope>NUCLEOTIDE SEQUENCE [LARGE SCALE GENOMIC DNA]</scope>
    <source>
        <strain evidence="3">TSY1</strain>
    </source>
</reference>
<keyword evidence="3" id="KW-1185">Reference proteome</keyword>
<accession>W4LUU8</accession>
<dbReference type="InterPro" id="IPR007160">
    <property type="entry name" value="DUF362"/>
</dbReference>
<dbReference type="Proteomes" id="UP000019141">
    <property type="component" value="Unassembled WGS sequence"/>
</dbReference>
<comment type="caution">
    <text evidence="2">The sequence shown here is derived from an EMBL/GenBank/DDBJ whole genome shotgun (WGS) entry which is preliminary data.</text>
</comment>
<dbReference type="HOGENOM" id="CLU_046240_0_0_7"/>
<evidence type="ECO:0000259" key="1">
    <source>
        <dbReference type="Pfam" id="PF04015"/>
    </source>
</evidence>
<dbReference type="Pfam" id="PF04015">
    <property type="entry name" value="DUF362"/>
    <property type="match status" value="1"/>
</dbReference>
<evidence type="ECO:0000313" key="3">
    <source>
        <dbReference type="Proteomes" id="UP000019141"/>
    </source>
</evidence>